<feature type="transmembrane region" description="Helical" evidence="1">
    <location>
        <begin position="107"/>
        <end position="124"/>
    </location>
</feature>
<keyword evidence="1" id="KW-1133">Transmembrane helix</keyword>
<feature type="transmembrane region" description="Helical" evidence="1">
    <location>
        <begin position="249"/>
        <end position="267"/>
    </location>
</feature>
<evidence type="ECO:0000313" key="3">
    <source>
        <dbReference type="Proteomes" id="UP000547879"/>
    </source>
</evidence>
<feature type="transmembrane region" description="Helical" evidence="1">
    <location>
        <begin position="382"/>
        <end position="404"/>
    </location>
</feature>
<feature type="transmembrane region" description="Helical" evidence="1">
    <location>
        <begin position="201"/>
        <end position="217"/>
    </location>
</feature>
<protein>
    <recommendedName>
        <fullName evidence="4">O-antigen ligase domain-containing protein</fullName>
    </recommendedName>
</protein>
<feature type="transmembrane region" description="Helical" evidence="1">
    <location>
        <begin position="49"/>
        <end position="68"/>
    </location>
</feature>
<dbReference type="RefSeq" id="WP_183989842.1">
    <property type="nucleotide sequence ID" value="NZ_BMHW01000001.1"/>
</dbReference>
<feature type="transmembrane region" description="Helical" evidence="1">
    <location>
        <begin position="327"/>
        <end position="346"/>
    </location>
</feature>
<reference evidence="2 3" key="1">
    <citation type="submission" date="2020-08" db="EMBL/GenBank/DDBJ databases">
        <title>Genomic Encyclopedia of Type Strains, Phase IV (KMG-IV): sequencing the most valuable type-strain genomes for metagenomic binning, comparative biology and taxonomic classification.</title>
        <authorList>
            <person name="Goeker M."/>
        </authorList>
    </citation>
    <scope>NUCLEOTIDE SEQUENCE [LARGE SCALE GENOMIC DNA]</scope>
    <source>
        <strain evidence="2 3">DSM 100734</strain>
    </source>
</reference>
<feature type="transmembrane region" description="Helical" evidence="1">
    <location>
        <begin position="75"/>
        <end position="95"/>
    </location>
</feature>
<feature type="transmembrane region" description="Helical" evidence="1">
    <location>
        <begin position="21"/>
        <end position="43"/>
    </location>
</feature>
<dbReference type="Proteomes" id="UP000547879">
    <property type="component" value="Unassembled WGS sequence"/>
</dbReference>
<dbReference type="EMBL" id="JACHEG010000001">
    <property type="protein sequence ID" value="MBB6161061.1"/>
    <property type="molecule type" value="Genomic_DNA"/>
</dbReference>
<evidence type="ECO:0008006" key="4">
    <source>
        <dbReference type="Google" id="ProtNLM"/>
    </source>
</evidence>
<keyword evidence="3" id="KW-1185">Reference proteome</keyword>
<name>A0A7W9Y320_9HYPH</name>
<gene>
    <name evidence="2" type="ORF">HNQ72_000858</name>
</gene>
<feature type="transmembrane region" description="Helical" evidence="1">
    <location>
        <begin position="175"/>
        <end position="194"/>
    </location>
</feature>
<organism evidence="2 3">
    <name type="scientific">Rhizobium wenxiniae</name>
    <dbReference type="NCBI Taxonomy" id="1737357"/>
    <lineage>
        <taxon>Bacteria</taxon>
        <taxon>Pseudomonadati</taxon>
        <taxon>Pseudomonadota</taxon>
        <taxon>Alphaproteobacteria</taxon>
        <taxon>Hyphomicrobiales</taxon>
        <taxon>Rhizobiaceae</taxon>
        <taxon>Rhizobium/Agrobacterium group</taxon>
        <taxon>Rhizobium</taxon>
    </lineage>
</organism>
<feature type="transmembrane region" description="Helical" evidence="1">
    <location>
        <begin position="136"/>
        <end position="155"/>
    </location>
</feature>
<proteinExistence type="predicted"/>
<feature type="transmembrane region" description="Helical" evidence="1">
    <location>
        <begin position="358"/>
        <end position="376"/>
    </location>
</feature>
<keyword evidence="1" id="KW-0812">Transmembrane</keyword>
<evidence type="ECO:0000256" key="1">
    <source>
        <dbReference type="SAM" id="Phobius"/>
    </source>
</evidence>
<comment type="caution">
    <text evidence="2">The sequence shown here is derived from an EMBL/GenBank/DDBJ whole genome shotgun (WGS) entry which is preliminary data.</text>
</comment>
<accession>A0A7W9Y320</accession>
<keyword evidence="1" id="KW-0472">Membrane</keyword>
<dbReference type="AlphaFoldDB" id="A0A7W9Y320"/>
<sequence>MNGMRSGKAKRLGDPLQEMEFAIHRLLINVLLLIDIVYSSRIYRTVGDFMQPALLGSAALIILIYTFYTLIRASLFPVLFGAIFMALIIYQITVFSDRAMIPFQFNVFFQFMWVLALIPFYAWTISGHRTYLLDRVVFFSTSYCGLYIILSLGQMSGTLPYGILSAITSDFDDRGTRVFLYLSTASIAYFYWLAQFKKRRRLKNLFFLTACTMAISLSLSRVFMLIIFCLSILYFINVRAWVVSHFSRGIFVVVTAYIFSGLLWSSFNPFGVFATDASGSYRAYEYVVVRREIFNEPLSGFGVPPDTKFAKPFLGEQDIFPSDLGALGAWFDLGLFGLILFIYCIWRCSEPIHLLEEKYGWPLLLSGSMMTAYGGISPLAMSAPGGATLTALIFGVGMGSRIIALRKRKPSGNKLAGEVLSRGELPHEFPK</sequence>
<evidence type="ECO:0000313" key="2">
    <source>
        <dbReference type="EMBL" id="MBB6161061.1"/>
    </source>
</evidence>
<feature type="transmembrane region" description="Helical" evidence="1">
    <location>
        <begin position="223"/>
        <end position="242"/>
    </location>
</feature>